<feature type="region of interest" description="Disordered" evidence="4">
    <location>
        <begin position="1"/>
        <end position="43"/>
    </location>
</feature>
<dbReference type="InterPro" id="IPR050747">
    <property type="entry name" value="Mitochondrial_chaperone_BCS1"/>
</dbReference>
<dbReference type="Pfam" id="PF25568">
    <property type="entry name" value="AAA_lid_At3g28540"/>
    <property type="match status" value="1"/>
</dbReference>
<dbReference type="EMBL" id="JACGCM010000786">
    <property type="protein sequence ID" value="KAF6166706.1"/>
    <property type="molecule type" value="Genomic_DNA"/>
</dbReference>
<evidence type="ECO:0000256" key="3">
    <source>
        <dbReference type="RuleBase" id="RU003651"/>
    </source>
</evidence>
<dbReference type="Pfam" id="PF00004">
    <property type="entry name" value="AAA"/>
    <property type="match status" value="1"/>
</dbReference>
<dbReference type="InterPro" id="IPR025753">
    <property type="entry name" value="AAA_N_dom"/>
</dbReference>
<dbReference type="Gene3D" id="3.40.50.300">
    <property type="entry name" value="P-loop containing nucleotide triphosphate hydrolases"/>
    <property type="match status" value="1"/>
</dbReference>
<dbReference type="InterPro" id="IPR003960">
    <property type="entry name" value="ATPase_AAA_CS"/>
</dbReference>
<dbReference type="GO" id="GO:0016887">
    <property type="term" value="F:ATP hydrolysis activity"/>
    <property type="evidence" value="ECO:0007669"/>
    <property type="project" value="InterPro"/>
</dbReference>
<dbReference type="PROSITE" id="PS00674">
    <property type="entry name" value="AAA"/>
    <property type="match status" value="1"/>
</dbReference>
<evidence type="ECO:0000313" key="9">
    <source>
        <dbReference type="Proteomes" id="UP000541444"/>
    </source>
</evidence>
<name>A0A7J7NHP9_9MAGN</name>
<evidence type="ECO:0000259" key="7">
    <source>
        <dbReference type="Pfam" id="PF25568"/>
    </source>
</evidence>
<sequence length="470" mass="53866">MKGGSEVDMKPREGEVEGRSHQQKPKFRPAEDDTKPILQDPILDSGPIETEEAVLRLPPFLKSNPSIITQLANGTPLMMSLIKFLKTIMYFRVHHDKLISGEVQPPLAKSPMVIDEFDGLVGNEVYEAAGIYLSNMVSPFTCKLRVSKPEKEKSFQLCFHKKHGEKVFNSYLPHILKISNWMKGEKKTLKIFTMHYESLYGNLAKLWKPVKLNHPATFDTLAMDIEMKEKIMEDLERFVKRKEFYRRVGKAWKRGLLVATANRSIFVVEDIDCLLLELQNRAAAMDSHRSHEKQVRSLSGLLNFIDGLWSSCGDKRIIVFTTNHKERLDPALLRPGCMDMHIHMSYCTPCGFKLLAFNYLNISDHPLFDQIEELMEKVKVTTAEVAKKLTNGDAIDIVLRDLVEFLHKKMIEINAAVDLLHKKMIEIDAPKAMKMARTRKFKIRQKDETERHKGDNSAEVAEELTDTGTE</sequence>
<feature type="compositionally biased region" description="Acidic residues" evidence="4">
    <location>
        <begin position="460"/>
        <end position="470"/>
    </location>
</feature>
<evidence type="ECO:0000256" key="2">
    <source>
        <dbReference type="ARBA" id="ARBA00022842"/>
    </source>
</evidence>
<dbReference type="Proteomes" id="UP000541444">
    <property type="component" value="Unassembled WGS sequence"/>
</dbReference>
<protein>
    <recommendedName>
        <fullName evidence="10">ATPase AAA-type core domain-containing protein</fullName>
    </recommendedName>
</protein>
<gene>
    <name evidence="8" type="ORF">GIB67_005568</name>
</gene>
<comment type="similarity">
    <text evidence="3">Belongs to the AAA ATPase family.</text>
</comment>
<feature type="region of interest" description="Disordered" evidence="4">
    <location>
        <begin position="442"/>
        <end position="470"/>
    </location>
</feature>
<dbReference type="InterPro" id="IPR027417">
    <property type="entry name" value="P-loop_NTPase"/>
</dbReference>
<evidence type="ECO:0000313" key="8">
    <source>
        <dbReference type="EMBL" id="KAF6166706.1"/>
    </source>
</evidence>
<organism evidence="8 9">
    <name type="scientific">Kingdonia uniflora</name>
    <dbReference type="NCBI Taxonomy" id="39325"/>
    <lineage>
        <taxon>Eukaryota</taxon>
        <taxon>Viridiplantae</taxon>
        <taxon>Streptophyta</taxon>
        <taxon>Embryophyta</taxon>
        <taxon>Tracheophyta</taxon>
        <taxon>Spermatophyta</taxon>
        <taxon>Magnoliopsida</taxon>
        <taxon>Ranunculales</taxon>
        <taxon>Circaeasteraceae</taxon>
        <taxon>Kingdonia</taxon>
    </lineage>
</organism>
<dbReference type="InterPro" id="IPR003959">
    <property type="entry name" value="ATPase_AAA_core"/>
</dbReference>
<evidence type="ECO:0000256" key="1">
    <source>
        <dbReference type="ARBA" id="ARBA00001946"/>
    </source>
</evidence>
<dbReference type="Gene3D" id="6.10.280.40">
    <property type="match status" value="1"/>
</dbReference>
<proteinExistence type="inferred from homology"/>
<accession>A0A7J7NHP9</accession>
<evidence type="ECO:0000256" key="4">
    <source>
        <dbReference type="SAM" id="MobiDB-lite"/>
    </source>
</evidence>
<keyword evidence="3" id="KW-0547">Nucleotide-binding</keyword>
<feature type="domain" description="AAA+ ATPase At3g28540-like C-terminal" evidence="7">
    <location>
        <begin position="347"/>
        <end position="410"/>
    </location>
</feature>
<dbReference type="PANTHER" id="PTHR23070">
    <property type="entry name" value="BCS1 AAA-TYPE ATPASE"/>
    <property type="match status" value="1"/>
</dbReference>
<dbReference type="InterPro" id="IPR058017">
    <property type="entry name" value="At3g28540-like_C"/>
</dbReference>
<evidence type="ECO:0008006" key="10">
    <source>
        <dbReference type="Google" id="ProtNLM"/>
    </source>
</evidence>
<comment type="cofactor">
    <cofactor evidence="1">
        <name>Mg(2+)</name>
        <dbReference type="ChEBI" id="CHEBI:18420"/>
    </cofactor>
</comment>
<dbReference type="Pfam" id="PF14363">
    <property type="entry name" value="AAA_assoc"/>
    <property type="match status" value="1"/>
</dbReference>
<dbReference type="GO" id="GO:0005524">
    <property type="term" value="F:ATP binding"/>
    <property type="evidence" value="ECO:0007669"/>
    <property type="project" value="UniProtKB-KW"/>
</dbReference>
<keyword evidence="2" id="KW-0460">Magnesium</keyword>
<keyword evidence="3" id="KW-0067">ATP-binding</keyword>
<evidence type="ECO:0000259" key="5">
    <source>
        <dbReference type="Pfam" id="PF00004"/>
    </source>
</evidence>
<feature type="compositionally biased region" description="Basic and acidic residues" evidence="4">
    <location>
        <begin position="1"/>
        <end position="20"/>
    </location>
</feature>
<feature type="compositionally biased region" description="Basic and acidic residues" evidence="4">
    <location>
        <begin position="444"/>
        <end position="456"/>
    </location>
</feature>
<dbReference type="SUPFAM" id="SSF52540">
    <property type="entry name" value="P-loop containing nucleoside triphosphate hydrolases"/>
    <property type="match status" value="1"/>
</dbReference>
<dbReference type="OrthoDB" id="10251412at2759"/>
<dbReference type="AlphaFoldDB" id="A0A7J7NHP9"/>
<comment type="caution">
    <text evidence="8">The sequence shown here is derived from an EMBL/GenBank/DDBJ whole genome shotgun (WGS) entry which is preliminary data.</text>
</comment>
<feature type="domain" description="ATPase AAA-type core" evidence="5">
    <location>
        <begin position="260"/>
        <end position="345"/>
    </location>
</feature>
<evidence type="ECO:0000259" key="6">
    <source>
        <dbReference type="Pfam" id="PF14363"/>
    </source>
</evidence>
<keyword evidence="9" id="KW-1185">Reference proteome</keyword>
<reference evidence="8 9" key="1">
    <citation type="journal article" date="2020" name="IScience">
        <title>Genome Sequencing of the Endangered Kingdonia uniflora (Circaeasteraceae, Ranunculales) Reveals Potential Mechanisms of Evolutionary Specialization.</title>
        <authorList>
            <person name="Sun Y."/>
            <person name="Deng T."/>
            <person name="Zhang A."/>
            <person name="Moore M.J."/>
            <person name="Landis J.B."/>
            <person name="Lin N."/>
            <person name="Zhang H."/>
            <person name="Zhang X."/>
            <person name="Huang J."/>
            <person name="Zhang X."/>
            <person name="Sun H."/>
            <person name="Wang H."/>
        </authorList>
    </citation>
    <scope>NUCLEOTIDE SEQUENCE [LARGE SCALE GENOMIC DNA]</scope>
    <source>
        <strain evidence="8">TB1705</strain>
        <tissue evidence="8">Leaf</tissue>
    </source>
</reference>
<feature type="domain" description="AAA-type ATPase N-terminal" evidence="6">
    <location>
        <begin position="112"/>
        <end position="162"/>
    </location>
</feature>